<name>A0ABN9M3E7_9NEOB</name>
<dbReference type="PANTHER" id="PTHR23235">
    <property type="entry name" value="KRUEPPEL-LIKE TRANSCRIPTION FACTOR"/>
    <property type="match status" value="1"/>
</dbReference>
<evidence type="ECO:0000256" key="3">
    <source>
        <dbReference type="ARBA" id="ARBA00022771"/>
    </source>
</evidence>
<dbReference type="SMART" id="SM00355">
    <property type="entry name" value="ZnF_C2H2"/>
    <property type="match status" value="3"/>
</dbReference>
<accession>A0ABN9M3E7</accession>
<proteinExistence type="predicted"/>
<dbReference type="PROSITE" id="PS50157">
    <property type="entry name" value="ZINC_FINGER_C2H2_2"/>
    <property type="match status" value="3"/>
</dbReference>
<feature type="domain" description="C2H2-type" evidence="7">
    <location>
        <begin position="284"/>
        <end position="311"/>
    </location>
</feature>
<feature type="region of interest" description="Disordered" evidence="6">
    <location>
        <begin position="61"/>
        <end position="85"/>
    </location>
</feature>
<gene>
    <name evidence="8" type="ORF">RIMI_LOCUS15704070</name>
</gene>
<feature type="domain" description="C2H2-type" evidence="7">
    <location>
        <begin position="228"/>
        <end position="255"/>
    </location>
</feature>
<evidence type="ECO:0000256" key="5">
    <source>
        <dbReference type="PROSITE-ProRule" id="PRU00042"/>
    </source>
</evidence>
<organism evidence="8 9">
    <name type="scientific">Ranitomeya imitator</name>
    <name type="common">mimic poison frog</name>
    <dbReference type="NCBI Taxonomy" id="111125"/>
    <lineage>
        <taxon>Eukaryota</taxon>
        <taxon>Metazoa</taxon>
        <taxon>Chordata</taxon>
        <taxon>Craniata</taxon>
        <taxon>Vertebrata</taxon>
        <taxon>Euteleostomi</taxon>
        <taxon>Amphibia</taxon>
        <taxon>Batrachia</taxon>
        <taxon>Anura</taxon>
        <taxon>Neobatrachia</taxon>
        <taxon>Hyloidea</taxon>
        <taxon>Dendrobatidae</taxon>
        <taxon>Dendrobatinae</taxon>
        <taxon>Ranitomeya</taxon>
    </lineage>
</organism>
<dbReference type="PROSITE" id="PS00028">
    <property type="entry name" value="ZINC_FINGER_C2H2_1"/>
    <property type="match status" value="3"/>
</dbReference>
<feature type="compositionally biased region" description="Polar residues" evidence="6">
    <location>
        <begin position="104"/>
        <end position="120"/>
    </location>
</feature>
<feature type="region of interest" description="Disordered" evidence="6">
    <location>
        <begin position="104"/>
        <end position="129"/>
    </location>
</feature>
<dbReference type="PANTHER" id="PTHR23235:SF120">
    <property type="entry name" value="KRUPPEL-LIKE FACTOR 15"/>
    <property type="match status" value="1"/>
</dbReference>
<evidence type="ECO:0000313" key="9">
    <source>
        <dbReference type="Proteomes" id="UP001176940"/>
    </source>
</evidence>
<evidence type="ECO:0000313" key="8">
    <source>
        <dbReference type="EMBL" id="CAJ0956869.1"/>
    </source>
</evidence>
<reference evidence="8" key="1">
    <citation type="submission" date="2023-07" db="EMBL/GenBank/DDBJ databases">
        <authorList>
            <person name="Stuckert A."/>
        </authorList>
    </citation>
    <scope>NUCLEOTIDE SEQUENCE</scope>
</reference>
<feature type="domain" description="C2H2-type" evidence="7">
    <location>
        <begin position="256"/>
        <end position="283"/>
    </location>
</feature>
<evidence type="ECO:0000259" key="7">
    <source>
        <dbReference type="PROSITE" id="PS50157"/>
    </source>
</evidence>
<keyword evidence="9" id="KW-1185">Reference proteome</keyword>
<dbReference type="EMBL" id="CAUEEQ010042670">
    <property type="protein sequence ID" value="CAJ0956869.1"/>
    <property type="molecule type" value="Genomic_DNA"/>
</dbReference>
<keyword evidence="1" id="KW-0479">Metal-binding</keyword>
<dbReference type="Pfam" id="PF00096">
    <property type="entry name" value="zf-C2H2"/>
    <property type="match status" value="3"/>
</dbReference>
<sequence>MAEGVLQGPDDGMFDLGLFSFFGTEASAVHPEMPPASMLEKGVVSCASNMQMAGGPAVHGLPGGTSTTSAQHGLGPSPLMSHTAPITNNDVSLGFPRDSSWGVCNSSNFPQTPPSSSMDKATQEERSPSDITSIIAHLRSLATETSNNCSKAETEKSLSKPSAEAESSGTSDSLFSQRNVGSAASGLRDSSDNQTNLKADLYDEVVDKHYQFGNMGSDFKKKLNTKIYICSECGKTCPCQSAYVRHQRIHTGEKPYACSDCGKSFIQVSDYNNHVRSHTGEKPYTCAECGKSFSRSTYLVTHSRIHTKERSRTPAVYAIKASSSTPISRCICASTVERSPTSVLNVATASAGVQPS</sequence>
<dbReference type="Gene3D" id="3.30.160.60">
    <property type="entry name" value="Classic Zinc Finger"/>
    <property type="match status" value="3"/>
</dbReference>
<keyword evidence="4" id="KW-0862">Zinc</keyword>
<evidence type="ECO:0000256" key="1">
    <source>
        <dbReference type="ARBA" id="ARBA00022723"/>
    </source>
</evidence>
<evidence type="ECO:0000256" key="6">
    <source>
        <dbReference type="SAM" id="MobiDB-lite"/>
    </source>
</evidence>
<evidence type="ECO:0000256" key="4">
    <source>
        <dbReference type="ARBA" id="ARBA00022833"/>
    </source>
</evidence>
<comment type="caution">
    <text evidence="8">The sequence shown here is derived from an EMBL/GenBank/DDBJ whole genome shotgun (WGS) entry which is preliminary data.</text>
</comment>
<keyword evidence="2" id="KW-0677">Repeat</keyword>
<feature type="region of interest" description="Disordered" evidence="6">
    <location>
        <begin position="145"/>
        <end position="194"/>
    </location>
</feature>
<dbReference type="SUPFAM" id="SSF57667">
    <property type="entry name" value="beta-beta-alpha zinc fingers"/>
    <property type="match status" value="2"/>
</dbReference>
<feature type="compositionally biased region" description="Polar residues" evidence="6">
    <location>
        <begin position="165"/>
        <end position="182"/>
    </location>
</feature>
<dbReference type="InterPro" id="IPR013087">
    <property type="entry name" value="Znf_C2H2_type"/>
</dbReference>
<dbReference type="InterPro" id="IPR036236">
    <property type="entry name" value="Znf_C2H2_sf"/>
</dbReference>
<protein>
    <recommendedName>
        <fullName evidence="7">C2H2-type domain-containing protein</fullName>
    </recommendedName>
</protein>
<dbReference type="Proteomes" id="UP001176940">
    <property type="component" value="Unassembled WGS sequence"/>
</dbReference>
<keyword evidence="3 5" id="KW-0863">Zinc-finger</keyword>
<evidence type="ECO:0000256" key="2">
    <source>
        <dbReference type="ARBA" id="ARBA00022737"/>
    </source>
</evidence>